<proteinExistence type="predicted"/>
<evidence type="ECO:0000313" key="3">
    <source>
        <dbReference type="Proteomes" id="UP000006591"/>
    </source>
</evidence>
<dbReference type="Proteomes" id="UP000006591">
    <property type="component" value="Chromosome 11"/>
</dbReference>
<evidence type="ECO:0000313" key="2">
    <source>
        <dbReference type="EnsemblPlants" id="ONIVA11G07610.1"/>
    </source>
</evidence>
<reference evidence="2" key="2">
    <citation type="submission" date="2018-04" db="EMBL/GenBank/DDBJ databases">
        <title>OnivRS2 (Oryza nivara Reference Sequence Version 2).</title>
        <authorList>
            <person name="Zhang J."/>
            <person name="Kudrna D."/>
            <person name="Lee S."/>
            <person name="Talag J."/>
            <person name="Rajasekar S."/>
            <person name="Welchert J."/>
            <person name="Hsing Y.-I."/>
            <person name="Wing R.A."/>
        </authorList>
    </citation>
    <scope>NUCLEOTIDE SEQUENCE [LARGE SCALE GENOMIC DNA]</scope>
    <source>
        <strain evidence="2">SL10</strain>
    </source>
</reference>
<dbReference type="OMA" id="MDGILWR"/>
<dbReference type="Gramene" id="ONIVA11G07610.1">
    <property type="protein sequence ID" value="ONIVA11G07610.1"/>
    <property type="gene ID" value="ONIVA11G07610"/>
</dbReference>
<evidence type="ECO:0000256" key="1">
    <source>
        <dbReference type="SAM" id="MobiDB-lite"/>
    </source>
</evidence>
<reference evidence="2" key="1">
    <citation type="submission" date="2015-04" db="UniProtKB">
        <authorList>
            <consortium name="EnsemblPlants"/>
        </authorList>
    </citation>
    <scope>IDENTIFICATION</scope>
    <source>
        <strain evidence="2">SL10</strain>
    </source>
</reference>
<organism evidence="2">
    <name type="scientific">Oryza nivara</name>
    <name type="common">Indian wild rice</name>
    <name type="synonym">Oryza sativa f. spontanea</name>
    <dbReference type="NCBI Taxonomy" id="4536"/>
    <lineage>
        <taxon>Eukaryota</taxon>
        <taxon>Viridiplantae</taxon>
        <taxon>Streptophyta</taxon>
        <taxon>Embryophyta</taxon>
        <taxon>Tracheophyta</taxon>
        <taxon>Spermatophyta</taxon>
        <taxon>Magnoliopsida</taxon>
        <taxon>Liliopsida</taxon>
        <taxon>Poales</taxon>
        <taxon>Poaceae</taxon>
        <taxon>BOP clade</taxon>
        <taxon>Oryzoideae</taxon>
        <taxon>Oryzeae</taxon>
        <taxon>Oryzinae</taxon>
        <taxon>Oryza</taxon>
    </lineage>
</organism>
<dbReference type="EnsemblPlants" id="ONIVA11G07610.1">
    <property type="protein sequence ID" value="ONIVA11G07610.1"/>
    <property type="gene ID" value="ONIVA11G07610"/>
</dbReference>
<dbReference type="AlphaFoldDB" id="A0A0E0IZZ5"/>
<keyword evidence="3" id="KW-1185">Reference proteome</keyword>
<accession>A0A0E0IZZ5</accession>
<name>A0A0E0IZZ5_ORYNI</name>
<dbReference type="HOGENOM" id="CLU_1055188_0_0_1"/>
<feature type="region of interest" description="Disordered" evidence="1">
    <location>
        <begin position="202"/>
        <end position="223"/>
    </location>
</feature>
<sequence length="247" mass="27191">MAARHEDEEEETAVLLVRQWHMVRRGGGGCRFGAVLREEKRQLIECGSVEPVWGGDGVHCCRVGASVRLGFWQCGPVKALPRGCGNRAKNGKGNPGERDMDGILWRRDKFPISAAAADDEATTARPLGTAGGIRIQLPASYKVFIKCNSLPQTTVYNHSRWITLGASRSSPMQFPQQSAECHLVRSTSGDWAPMLVCGGAATRQGHARDRRRASRQQERCGRRKASSSSKILCILLPDSKDYCHAKY</sequence>
<protein>
    <submittedName>
        <fullName evidence="2">Uncharacterized protein</fullName>
    </submittedName>
</protein>